<dbReference type="SUPFAM" id="SSF47473">
    <property type="entry name" value="EF-hand"/>
    <property type="match status" value="1"/>
</dbReference>
<feature type="domain" description="Ras-associating" evidence="9">
    <location>
        <begin position="2125"/>
        <end position="2228"/>
    </location>
</feature>
<dbReference type="InterPro" id="IPR000909">
    <property type="entry name" value="PLipase_C_PInositol-sp_X_dom"/>
</dbReference>
<evidence type="ECO:0000259" key="6">
    <source>
        <dbReference type="PROSITE" id="PS50008"/>
    </source>
</evidence>
<dbReference type="PROSITE" id="PS50076">
    <property type="entry name" value="DNAJ_2"/>
    <property type="match status" value="1"/>
</dbReference>
<dbReference type="GO" id="GO:0046488">
    <property type="term" value="P:phosphatidylinositol metabolic process"/>
    <property type="evidence" value="ECO:0007669"/>
    <property type="project" value="TreeGrafter"/>
</dbReference>
<dbReference type="Gene3D" id="1.10.287.110">
    <property type="entry name" value="DnaJ domain"/>
    <property type="match status" value="1"/>
</dbReference>
<dbReference type="SUPFAM" id="SSF48366">
    <property type="entry name" value="Ras GEF"/>
    <property type="match status" value="1"/>
</dbReference>
<dbReference type="GO" id="GO:0048015">
    <property type="term" value="P:phosphatidylinositol-mediated signaling"/>
    <property type="evidence" value="ECO:0007669"/>
    <property type="project" value="TreeGrafter"/>
</dbReference>
<dbReference type="InterPro" id="IPR015359">
    <property type="entry name" value="PLC_EF-hand-like"/>
</dbReference>
<feature type="compositionally biased region" description="Low complexity" evidence="4">
    <location>
        <begin position="1619"/>
        <end position="1630"/>
    </location>
</feature>
<dbReference type="SMART" id="SM00147">
    <property type="entry name" value="RasGEF"/>
    <property type="match status" value="1"/>
</dbReference>
<comment type="catalytic activity">
    <reaction evidence="3">
        <text>a 1,2-diacyl-sn-glycero-3-phospho-(1D-myo-inositol-4,5-bisphosphate) + H2O = 1D-myo-inositol 1,4,5-trisphosphate + a 1,2-diacyl-sn-glycerol + H(+)</text>
        <dbReference type="Rhea" id="RHEA:33179"/>
        <dbReference type="ChEBI" id="CHEBI:15377"/>
        <dbReference type="ChEBI" id="CHEBI:15378"/>
        <dbReference type="ChEBI" id="CHEBI:17815"/>
        <dbReference type="ChEBI" id="CHEBI:58456"/>
        <dbReference type="ChEBI" id="CHEBI:203600"/>
        <dbReference type="EC" id="3.1.4.11"/>
    </reaction>
</comment>
<dbReference type="InterPro" id="IPR011992">
    <property type="entry name" value="EF-hand-dom_pair"/>
</dbReference>
<feature type="region of interest" description="Disordered" evidence="4">
    <location>
        <begin position="1619"/>
        <end position="1643"/>
    </location>
</feature>
<feature type="compositionally biased region" description="Polar residues" evidence="4">
    <location>
        <begin position="1126"/>
        <end position="1136"/>
    </location>
</feature>
<dbReference type="EMBL" id="KB031155">
    <property type="protein sequence ID" value="ELK00896.1"/>
    <property type="molecule type" value="Genomic_DNA"/>
</dbReference>
<dbReference type="PRINTS" id="PR00625">
    <property type="entry name" value="JDOMAIN"/>
</dbReference>
<dbReference type="SMART" id="SM00149">
    <property type="entry name" value="PLCYc"/>
    <property type="match status" value="1"/>
</dbReference>
<dbReference type="PROSITE" id="PS50004">
    <property type="entry name" value="C2"/>
    <property type="match status" value="1"/>
</dbReference>
<dbReference type="FunFam" id="3.20.20.190:FF:000090">
    <property type="entry name" value="Phosphoinositide phospholipase C"/>
    <property type="match status" value="1"/>
</dbReference>
<evidence type="ECO:0000313" key="11">
    <source>
        <dbReference type="Proteomes" id="UP000010552"/>
    </source>
</evidence>
<evidence type="ECO:0000256" key="4">
    <source>
        <dbReference type="SAM" id="MobiDB-lite"/>
    </source>
</evidence>
<dbReference type="PROSITE" id="PS50007">
    <property type="entry name" value="PIPLC_X_DOMAIN"/>
    <property type="match status" value="1"/>
</dbReference>
<dbReference type="FunFam" id="1.10.238.10:FF:000092">
    <property type="entry name" value="Phosphoinositide phospholipase C"/>
    <property type="match status" value="1"/>
</dbReference>
<dbReference type="Pfam" id="PF00788">
    <property type="entry name" value="RA"/>
    <property type="match status" value="1"/>
</dbReference>
<feature type="compositionally biased region" description="Polar residues" evidence="4">
    <location>
        <begin position="2252"/>
        <end position="2271"/>
    </location>
</feature>
<dbReference type="EC" id="3.1.4.11" evidence="3"/>
<feature type="region of interest" description="Disordered" evidence="4">
    <location>
        <begin position="1106"/>
        <end position="1244"/>
    </location>
</feature>
<evidence type="ECO:0000259" key="7">
    <source>
        <dbReference type="PROSITE" id="PS50009"/>
    </source>
</evidence>
<evidence type="ECO:0000313" key="10">
    <source>
        <dbReference type="EMBL" id="ELK00896.1"/>
    </source>
</evidence>
<keyword evidence="3" id="KW-0443">Lipid metabolism</keyword>
<dbReference type="PROSITE" id="PS50200">
    <property type="entry name" value="RA"/>
    <property type="match status" value="1"/>
</dbReference>
<evidence type="ECO:0000259" key="5">
    <source>
        <dbReference type="PROSITE" id="PS50004"/>
    </source>
</evidence>
<feature type="domain" description="J" evidence="8">
    <location>
        <begin position="2040"/>
        <end position="2102"/>
    </location>
</feature>
<keyword evidence="11" id="KW-1185">Reference proteome</keyword>
<dbReference type="InterPro" id="IPR036869">
    <property type="entry name" value="J_dom_sf"/>
</dbReference>
<dbReference type="InterPro" id="IPR001192">
    <property type="entry name" value="PI-PLC_fam"/>
</dbReference>
<dbReference type="GO" id="GO:0005085">
    <property type="term" value="F:guanyl-nucleotide exchange factor activity"/>
    <property type="evidence" value="ECO:0007669"/>
    <property type="project" value="UniProtKB-KW"/>
</dbReference>
<dbReference type="InterPro" id="IPR001711">
    <property type="entry name" value="PLipase_C_Pinositol-sp_Y"/>
</dbReference>
<dbReference type="InterPro" id="IPR023578">
    <property type="entry name" value="Ras_GEF_dom_sf"/>
</dbReference>
<dbReference type="InterPro" id="IPR017946">
    <property type="entry name" value="PLC-like_Pdiesterase_TIM-brl"/>
</dbReference>
<dbReference type="PROSITE" id="PS50009">
    <property type="entry name" value="RASGEF_CAT"/>
    <property type="match status" value="1"/>
</dbReference>
<dbReference type="Pfam" id="PF00388">
    <property type="entry name" value="PI-PLC-X"/>
    <property type="match status" value="1"/>
</dbReference>
<dbReference type="InterPro" id="IPR000008">
    <property type="entry name" value="C2_dom"/>
</dbReference>
<dbReference type="InParanoid" id="L5JQ80"/>
<dbReference type="Proteomes" id="UP000010552">
    <property type="component" value="Unassembled WGS sequence"/>
</dbReference>
<name>L5JQ80_PTEAL</name>
<dbReference type="Gene3D" id="2.60.40.150">
    <property type="entry name" value="C2 domain"/>
    <property type="match status" value="1"/>
</dbReference>
<dbReference type="SUPFAM" id="SSF46565">
    <property type="entry name" value="Chaperone J-domain"/>
    <property type="match status" value="1"/>
</dbReference>
<dbReference type="InterPro" id="IPR036964">
    <property type="entry name" value="RASGEF_cat_dom_sf"/>
</dbReference>
<evidence type="ECO:0000256" key="2">
    <source>
        <dbReference type="PROSITE-ProRule" id="PRU00168"/>
    </source>
</evidence>
<dbReference type="Pfam" id="PF00168">
    <property type="entry name" value="C2"/>
    <property type="match status" value="1"/>
</dbReference>
<dbReference type="Pfam" id="PF00387">
    <property type="entry name" value="PI-PLC-Y"/>
    <property type="match status" value="1"/>
</dbReference>
<dbReference type="InterPro" id="IPR046973">
    <property type="entry name" value="PLC-epsilon1_cat"/>
</dbReference>
<dbReference type="GO" id="GO:0051209">
    <property type="term" value="P:release of sequestered calcium ion into cytosol"/>
    <property type="evidence" value="ECO:0007669"/>
    <property type="project" value="TreeGrafter"/>
</dbReference>
<keyword evidence="3" id="KW-0442">Lipid degradation</keyword>
<dbReference type="Gene3D" id="3.20.20.190">
    <property type="entry name" value="Phosphatidylinositol (PI) phosphodiesterase"/>
    <property type="match status" value="1"/>
</dbReference>
<dbReference type="Gene3D" id="1.10.840.10">
    <property type="entry name" value="Ras guanine-nucleotide exchange factors catalytic domain"/>
    <property type="match status" value="1"/>
</dbReference>
<reference evidence="11" key="1">
    <citation type="journal article" date="2013" name="Science">
        <title>Comparative analysis of bat genomes provides insight into the evolution of flight and immunity.</title>
        <authorList>
            <person name="Zhang G."/>
            <person name="Cowled C."/>
            <person name="Shi Z."/>
            <person name="Huang Z."/>
            <person name="Bishop-Lilly K.A."/>
            <person name="Fang X."/>
            <person name="Wynne J.W."/>
            <person name="Xiong Z."/>
            <person name="Baker M.L."/>
            <person name="Zhao W."/>
            <person name="Tachedjian M."/>
            <person name="Zhu Y."/>
            <person name="Zhou P."/>
            <person name="Jiang X."/>
            <person name="Ng J."/>
            <person name="Yang L."/>
            <person name="Wu L."/>
            <person name="Xiao J."/>
            <person name="Feng Y."/>
            <person name="Chen Y."/>
            <person name="Sun X."/>
            <person name="Zhang Y."/>
            <person name="Marsh G.A."/>
            <person name="Crameri G."/>
            <person name="Broder C.C."/>
            <person name="Frey K.G."/>
            <person name="Wang L.F."/>
            <person name="Wang J."/>
        </authorList>
    </citation>
    <scope>NUCLEOTIDE SEQUENCE [LARGE SCALE GENOMIC DNA]</scope>
</reference>
<feature type="domain" description="PI-PLC Y-box" evidence="6">
    <location>
        <begin position="1717"/>
        <end position="1853"/>
    </location>
</feature>
<keyword evidence="2" id="KW-0344">Guanine-nucleotide releasing factor</keyword>
<dbReference type="CDD" id="cd06257">
    <property type="entry name" value="DnaJ"/>
    <property type="match status" value="1"/>
</dbReference>
<feature type="domain" description="C2" evidence="5">
    <location>
        <begin position="1859"/>
        <end position="1983"/>
    </location>
</feature>
<dbReference type="InterPro" id="IPR035892">
    <property type="entry name" value="C2_domain_sf"/>
</dbReference>
<feature type="compositionally biased region" description="Acidic residues" evidence="4">
    <location>
        <begin position="1631"/>
        <end position="1643"/>
    </location>
</feature>
<dbReference type="InterPro" id="IPR029071">
    <property type="entry name" value="Ubiquitin-like_domsf"/>
</dbReference>
<dbReference type="InterPro" id="IPR001895">
    <property type="entry name" value="RASGEF_cat_dom"/>
</dbReference>
<dbReference type="Pfam" id="PF00617">
    <property type="entry name" value="RasGEF"/>
    <property type="match status" value="1"/>
</dbReference>
<keyword evidence="3" id="KW-0378">Hydrolase</keyword>
<dbReference type="PANTHER" id="PTHR10336:SF6">
    <property type="entry name" value="1-PHOSPHATIDYLINOSITOL 4,5-BISPHOSPHATE PHOSPHODIESTERASE EPSILON-1"/>
    <property type="match status" value="1"/>
</dbReference>
<dbReference type="PROSITE" id="PS50008">
    <property type="entry name" value="PIPLC_Y_DOMAIN"/>
    <property type="match status" value="1"/>
</dbReference>
<dbReference type="CDD" id="cd16203">
    <property type="entry name" value="EFh_PI-PLCepsilon"/>
    <property type="match status" value="1"/>
</dbReference>
<protein>
    <recommendedName>
        <fullName evidence="3">Phosphoinositide phospholipase C</fullName>
        <ecNumber evidence="3">3.1.4.11</ecNumber>
    </recommendedName>
</protein>
<dbReference type="CDD" id="cd00275">
    <property type="entry name" value="C2_PLC_like"/>
    <property type="match status" value="1"/>
</dbReference>
<dbReference type="SMART" id="SM00314">
    <property type="entry name" value="RA"/>
    <property type="match status" value="1"/>
</dbReference>
<dbReference type="SUPFAM" id="SSF49562">
    <property type="entry name" value="C2 domain (Calcium/lipid-binding domain, CaLB)"/>
    <property type="match status" value="1"/>
</dbReference>
<dbReference type="SMART" id="SM00239">
    <property type="entry name" value="C2"/>
    <property type="match status" value="1"/>
</dbReference>
<dbReference type="STRING" id="9402.L5JQ80"/>
<feature type="domain" description="Ras-GEF" evidence="7">
    <location>
        <begin position="584"/>
        <end position="837"/>
    </location>
</feature>
<gene>
    <name evidence="10" type="ORF">PAL_GLEAN10018344</name>
</gene>
<evidence type="ECO:0000256" key="3">
    <source>
        <dbReference type="RuleBase" id="RU361133"/>
    </source>
</evidence>
<feature type="compositionally biased region" description="Polar residues" evidence="4">
    <location>
        <begin position="2282"/>
        <end position="2292"/>
    </location>
</feature>
<dbReference type="CDD" id="cd01780">
    <property type="entry name" value="RA2_PLC-epsilon"/>
    <property type="match status" value="1"/>
</dbReference>
<dbReference type="Pfam" id="PF09279">
    <property type="entry name" value="EF-hand_like"/>
    <property type="match status" value="1"/>
</dbReference>
<dbReference type="Pfam" id="PF00226">
    <property type="entry name" value="DnaJ"/>
    <property type="match status" value="1"/>
</dbReference>
<feature type="region of interest" description="Disordered" evidence="4">
    <location>
        <begin position="2250"/>
        <end position="2292"/>
    </location>
</feature>
<dbReference type="InterPro" id="IPR028398">
    <property type="entry name" value="PLC-epsilon1_RA2"/>
</dbReference>
<evidence type="ECO:0000259" key="9">
    <source>
        <dbReference type="PROSITE" id="PS50200"/>
    </source>
</evidence>
<organism evidence="10 11">
    <name type="scientific">Pteropus alecto</name>
    <name type="common">Black flying fox</name>
    <dbReference type="NCBI Taxonomy" id="9402"/>
    <lineage>
        <taxon>Eukaryota</taxon>
        <taxon>Metazoa</taxon>
        <taxon>Chordata</taxon>
        <taxon>Craniata</taxon>
        <taxon>Vertebrata</taxon>
        <taxon>Euteleostomi</taxon>
        <taxon>Mammalia</taxon>
        <taxon>Eutheria</taxon>
        <taxon>Laurasiatheria</taxon>
        <taxon>Chiroptera</taxon>
        <taxon>Yinpterochiroptera</taxon>
        <taxon>Pteropodoidea</taxon>
        <taxon>Pteropodidae</taxon>
        <taxon>Pteropodinae</taxon>
        <taxon>Pteropus</taxon>
    </lineage>
</organism>
<dbReference type="GO" id="GO:0007265">
    <property type="term" value="P:Ras protein signal transduction"/>
    <property type="evidence" value="ECO:0007669"/>
    <property type="project" value="TreeGrafter"/>
</dbReference>
<dbReference type="GO" id="GO:0007186">
    <property type="term" value="P:G protein-coupled receptor signaling pathway"/>
    <property type="evidence" value="ECO:0007669"/>
    <property type="project" value="TreeGrafter"/>
</dbReference>
<dbReference type="Gene3D" id="1.10.238.10">
    <property type="entry name" value="EF-hand"/>
    <property type="match status" value="1"/>
</dbReference>
<dbReference type="FunCoup" id="L5JQ80">
    <property type="interactions" value="273"/>
</dbReference>
<dbReference type="CDD" id="cd08596">
    <property type="entry name" value="PI-PLCc_epsilon"/>
    <property type="match status" value="1"/>
</dbReference>
<keyword evidence="1" id="KW-0807">Transducer</keyword>
<dbReference type="InterPro" id="IPR000159">
    <property type="entry name" value="RA_dom"/>
</dbReference>
<dbReference type="Gene3D" id="3.10.20.90">
    <property type="entry name" value="Phosphatidylinositol 3-kinase Catalytic Subunit, Chain A, domain 1"/>
    <property type="match status" value="2"/>
</dbReference>
<dbReference type="SUPFAM" id="SSF54236">
    <property type="entry name" value="Ubiquitin-like"/>
    <property type="match status" value="2"/>
</dbReference>
<dbReference type="PANTHER" id="PTHR10336">
    <property type="entry name" value="PHOSPHOINOSITIDE-SPECIFIC PHOSPHOLIPASE C FAMILY PROTEIN"/>
    <property type="match status" value="1"/>
</dbReference>
<dbReference type="GO" id="GO:0016042">
    <property type="term" value="P:lipid catabolic process"/>
    <property type="evidence" value="ECO:0007669"/>
    <property type="project" value="UniProtKB-KW"/>
</dbReference>
<accession>L5JQ80</accession>
<dbReference type="PRINTS" id="PR00390">
    <property type="entry name" value="PHPHLIPASEC"/>
</dbReference>
<dbReference type="SMART" id="SM00148">
    <property type="entry name" value="PLCXc"/>
    <property type="match status" value="1"/>
</dbReference>
<feature type="compositionally biased region" description="Low complexity" evidence="4">
    <location>
        <begin position="1223"/>
        <end position="1243"/>
    </location>
</feature>
<feature type="compositionally biased region" description="Polar residues" evidence="4">
    <location>
        <begin position="1193"/>
        <end position="1220"/>
    </location>
</feature>
<sequence>MTSEEMAASVLIPVTQRKVVSSQSAVDESSDKVLDVSVPKTHTVRQSGSIPSYTISKPNKLKEESSGSNLPKILSIAREKIMGDENSDEKCWEKNTPDSVENLNINCNNILENHQHGLPQSQFYETCDSVTEEGLCLETGIPSSLERKVFPGIQLEMNRPPMGIRASGNQSATIEPSKAHPDGNMAVFHFHYELDRRMSDTFCTLSDNLILGDCGNCVSLPDVCEEQKKNYMAYTCKLMELAENCDNENGQLQCDHYDTVNDKYLCREGSCQKASVVCSSDSFCREDFTDSPSAKDFLSHFEDLPDNCEDVEDFFKSKKERSTLLVRRFCKNDREVKKSVYTGTRAIMRTLPSGHIGLAAWSYIDQKRSGLLLPCGAATGWLSTVVTGQDGSQCLLEAQWPSPLKLSERNQQRTTSVFSNTKTPLPFKEHWNQIVICKLVHHKEGIQGLTVEEKIYNAVRRGEETEDTIGSLLHFFTKLPASETAHERITIGPCLKQCVLNNVCEYRATLQRTSVSQYITGSLLEATTSLGARSGLLNTFGGSTGRMMLKERQPGTSMANSSALPSSSAGISKELIDLQPLIQFPEEVASILMEQEQNIYRRVLPVDYLCFLTRNLGTPECQASLPCLKASISASVLTSQNGEHNALEDLVMRFNEVSSWVTWLILTAGSMEEKREVFSYLVHVAKCCWNMGNYNTVMEFLAGLRSRKVLKMWQFMDQCDLETMRSLKDAMAQHESSCEYRKVVTRALHIPGCKVVPFCGVFLKELCEVLDGTSSLLKLCPRYNSQEETLEFVADYSGQDNFLQRVGQNGLKNSEKEITVNSIFQIIRSCSRSLETEEEDSPSEGNSSRKNSLKDKARWQFIIGDLLDSENDIFEQPKEWDPHGLEEPQKAFDHGTELIPWYVLSIRADVHQFLLQGATVIHYDQDTHLSARCFLQLQPDNSTLTWIKPTTASPASAKAKLGVLSNTSEPGKFPLLCNAGLSGLAEGVLDLFSAKAVYMGHPSIDIHTVCVQNKLSSMFLSETGVTLLYGLQTTDNRLLHFVAPKHTAKMLFSGLLELTRAVRKMRKFPDQRQQWLRKQYVSLYQEDGRYEGPTLAHAVELFGGRRWSTRNPSPGISAKSAEKPSMQRNNTLGISTTKKKKKILMRGESGEATDDEMATRKAKMHRECRSRSGSDPQDANEQEESEANAIPSLPNSLPSRRAHSLTTAVSPNLASGTSSPIRPVSSPVLSSNKSPSSAWSSSSWHGRIKGGMKGFQSFMVSDSNMSFVEFVELFKSFSVRSRKDLKDLFDLYAVPCNRAGSESAPLYTNLTIDENTSGLQPDLDLLTRNVSDLGLFIKSKQQLSDNQRQISDAIAAASIVTNGTGVESTSLGVFGVGILQLNDFLVNCQGEHCTYDETLSIIQKFEPSISMCHQGLMSFEGFARFLMDKDNFASKNDESQENVRELQLPLSYYYIESSHNTYLTGHQLKGESSVELYSQVLLQGCRSVELDCWDGDDGMPIIYHGHTLTTKIPFKEVVEAIDRSAFINSDLPIIISIENHCSLPQQRKMAEIFKTVFGEKLVTKFLFESDFSDDPMLPSPDQLRRKVLLKNKKLKAHQTPVDILKQKAHQLASMQAQAYNGGNANLPPANNEEEEDEEDEYDYDYESLSDDNILEDRPENKSCNDKLQFEYNEEIPKRIKKADNSACNKGKVYDMELGEEFYLPQNKKESRQIAPELSDLVIYCQAVKFPGSCEGMRQAWEESSSPLSPTTSLSAIIRTPKCYHISSLNENAAKRLCRRYSQKLIQHTACQLLRTYPAATRIDSSNPNPLMFWLHGIQLVALNYQTEDLPLHLNAAMFEANGGCGYVLKPPVLWDKNCPMYQKFSPLERDLDNMEPAIYSLTIVSGQNVCPSNSTGSPCIEVDVLGMPLDSCHFRTKPIHRNTLNPMWNEQFLFRVHFEDLIFLRFAVVENNSSAILTTEQDIKLIATDYFLMEEKYFISKEKNECRKQPFQRVIGPEEEILQILSSWFPEEGYVGRIVLKTQKELQPTHQLSKMVKETTYYDVLGVRPSATQEELKKSYKKLALKYHPSKNPNEGEKFKQISQAYKMLSDAKKRKSYDKGGQQNLEEKSIVQDDKEVILSTEEESFFVQVHDVSPEQPRTVIKAPRVSTAQDVIQQTLCKAKYSYSILSNPNPSDYVLLEEVVKDTSNKKSSTPKSSQRVLLDQECVFQAQSKWKGAGKFILKLKEQVQASREDKRKGISFASELKKLTKSTKQSRGLTSPSQVLASESVQNKEEKPVGGLSSSDTLDYRQ</sequence>
<dbReference type="InterPro" id="IPR001623">
    <property type="entry name" value="DnaJ_domain"/>
</dbReference>
<dbReference type="GO" id="GO:0004435">
    <property type="term" value="F:phosphatidylinositol-4,5-bisphosphate phospholipase C activity"/>
    <property type="evidence" value="ECO:0007669"/>
    <property type="project" value="UniProtKB-EC"/>
</dbReference>
<evidence type="ECO:0000256" key="1">
    <source>
        <dbReference type="ARBA" id="ARBA00023224"/>
    </source>
</evidence>
<dbReference type="FunFam" id="3.10.20.90:FF:000086">
    <property type="entry name" value="Phosphoinositide phospholipase C"/>
    <property type="match status" value="1"/>
</dbReference>
<dbReference type="SMART" id="SM00271">
    <property type="entry name" value="DnaJ"/>
    <property type="match status" value="1"/>
</dbReference>
<proteinExistence type="predicted"/>
<dbReference type="InterPro" id="IPR046974">
    <property type="entry name" value="PLC_epsilon1_EF"/>
</dbReference>
<dbReference type="SUPFAM" id="SSF51695">
    <property type="entry name" value="PLC-like phosphodiesterases"/>
    <property type="match status" value="1"/>
</dbReference>
<evidence type="ECO:0000259" key="8">
    <source>
        <dbReference type="PROSITE" id="PS50076"/>
    </source>
</evidence>